<evidence type="ECO:0008006" key="3">
    <source>
        <dbReference type="Google" id="ProtNLM"/>
    </source>
</evidence>
<proteinExistence type="predicted"/>
<evidence type="ECO:0000313" key="2">
    <source>
        <dbReference type="Proteomes" id="UP001597036"/>
    </source>
</evidence>
<protein>
    <recommendedName>
        <fullName evidence="3">WXG100 family type VII secretion target</fullName>
    </recommendedName>
</protein>
<dbReference type="EMBL" id="JBHTHQ010000021">
    <property type="protein sequence ID" value="MFD0705289.1"/>
    <property type="molecule type" value="Genomic_DNA"/>
</dbReference>
<comment type="caution">
    <text evidence="1">The sequence shown here is derived from an EMBL/GenBank/DDBJ whole genome shotgun (WGS) entry which is preliminary data.</text>
</comment>
<accession>A0ABW2Y7Q9</accession>
<name>A0ABW2Y7Q9_9BIFI</name>
<gene>
    <name evidence="1" type="ORF">ACFQY8_05975</name>
</gene>
<reference evidence="2" key="1">
    <citation type="journal article" date="2019" name="Int. J. Syst. Evol. Microbiol.">
        <title>The Global Catalogue of Microorganisms (GCM) 10K type strain sequencing project: providing services to taxonomists for standard genome sequencing and annotation.</title>
        <authorList>
            <consortium name="The Broad Institute Genomics Platform"/>
            <consortium name="The Broad Institute Genome Sequencing Center for Infectious Disease"/>
            <person name="Wu L."/>
            <person name="Ma J."/>
        </authorList>
    </citation>
    <scope>NUCLEOTIDE SEQUENCE [LARGE SCALE GENOMIC DNA]</scope>
    <source>
        <strain evidence="2">CCM 8604</strain>
    </source>
</reference>
<sequence length="108" mass="11802">MCEYHCIAAYSEISSVLHVSESTATSAIQTLESALSVSWQGQAAQFYKDGMRELIAQLTCERDSIRTDISLARTQLSEQSCQLRSAAQNSSAFSLAPSNTLHVPFGLR</sequence>
<keyword evidence="2" id="KW-1185">Reference proteome</keyword>
<dbReference type="Proteomes" id="UP001597036">
    <property type="component" value="Unassembled WGS sequence"/>
</dbReference>
<evidence type="ECO:0000313" key="1">
    <source>
        <dbReference type="EMBL" id="MFD0705289.1"/>
    </source>
</evidence>
<organism evidence="1 2">
    <name type="scientific">Alloscardovia venturai</name>
    <dbReference type="NCBI Taxonomy" id="1769421"/>
    <lineage>
        <taxon>Bacteria</taxon>
        <taxon>Bacillati</taxon>
        <taxon>Actinomycetota</taxon>
        <taxon>Actinomycetes</taxon>
        <taxon>Bifidobacteriales</taxon>
        <taxon>Bifidobacteriaceae</taxon>
        <taxon>Alloscardovia</taxon>
    </lineage>
</organism>